<accession>A0A9N9CGW8</accession>
<dbReference type="EMBL" id="CAJVPI010001184">
    <property type="protein sequence ID" value="CAG8599417.1"/>
    <property type="molecule type" value="Genomic_DNA"/>
</dbReference>
<feature type="region of interest" description="Disordered" evidence="1">
    <location>
        <begin position="536"/>
        <end position="585"/>
    </location>
</feature>
<dbReference type="Proteomes" id="UP000789739">
    <property type="component" value="Unassembled WGS sequence"/>
</dbReference>
<name>A0A9N9CGW8_9GLOM</name>
<gene>
    <name evidence="2" type="ORF">PBRASI_LOCUS7556</name>
</gene>
<protein>
    <submittedName>
        <fullName evidence="2">4357_t:CDS:1</fullName>
    </submittedName>
</protein>
<feature type="non-terminal residue" evidence="2">
    <location>
        <position position="1"/>
    </location>
</feature>
<dbReference type="AlphaFoldDB" id="A0A9N9CGW8"/>
<organism evidence="2 3">
    <name type="scientific">Paraglomus brasilianum</name>
    <dbReference type="NCBI Taxonomy" id="144538"/>
    <lineage>
        <taxon>Eukaryota</taxon>
        <taxon>Fungi</taxon>
        <taxon>Fungi incertae sedis</taxon>
        <taxon>Mucoromycota</taxon>
        <taxon>Glomeromycotina</taxon>
        <taxon>Glomeromycetes</taxon>
        <taxon>Paraglomerales</taxon>
        <taxon>Paraglomeraceae</taxon>
        <taxon>Paraglomus</taxon>
    </lineage>
</organism>
<feature type="region of interest" description="Disordered" evidence="1">
    <location>
        <begin position="151"/>
        <end position="185"/>
    </location>
</feature>
<feature type="compositionally biased region" description="Basic residues" evidence="1">
    <location>
        <begin position="575"/>
        <end position="585"/>
    </location>
</feature>
<sequence>TTWSYAGFLTLHRDILLKSPPYLDKWFHLDGRWASRFLYEVKELDPRALALFPATTIAISSLLEVKSERANNRFQLYWEEIIYERKEILANQTHLNASMDLLGIAGKQNFQKMTSRGCLKTFSETNELQMSYTEPQETILDFEKNPFLDKENKDENRELPNYSISSKSELGDASGYSNNGTLDNRNEDIKKSLESEEDGFMNDHAKLEHKMNFLNMHIDKKWRLPSGDYVEDILYEHAKDLQYEDQLHSFILDTSNDAIMDLFKNVDDHDHIITYNSSPEPELSDELINYLMRYRKFQPNEMRELVNSGINISPYDSKKHFNFHYIHQVFSQLLPRYELRPNDFTRGHLEGWFTSNIWSVIVDACFIDLETIEFIRGEGCSGASRQRKNRDRKNSKVKKILGRKCDGIACDLGSPEEFAVSEEGRTWTGEDDTKHLSDGSLKMPKVMRDMLFQKIKKHGVSFVKKNQIEIVRFLHSAQYLQMLVMDIPSGYICRLRRYPLSKVPTDLSEIDDLISMVSDVLIAKLRITRCLKYSNNPSDRTSIDSNEALKKRLKKKSINRRQENDDYEFPSSQKTPKKRKTKKSE</sequence>
<proteinExistence type="predicted"/>
<evidence type="ECO:0000313" key="3">
    <source>
        <dbReference type="Proteomes" id="UP000789739"/>
    </source>
</evidence>
<dbReference type="OrthoDB" id="2398033at2759"/>
<keyword evidence="3" id="KW-1185">Reference proteome</keyword>
<reference evidence="2" key="1">
    <citation type="submission" date="2021-06" db="EMBL/GenBank/DDBJ databases">
        <authorList>
            <person name="Kallberg Y."/>
            <person name="Tangrot J."/>
            <person name="Rosling A."/>
        </authorList>
    </citation>
    <scope>NUCLEOTIDE SEQUENCE</scope>
    <source>
        <strain evidence="2">BR232B</strain>
    </source>
</reference>
<evidence type="ECO:0000256" key="1">
    <source>
        <dbReference type="SAM" id="MobiDB-lite"/>
    </source>
</evidence>
<feature type="compositionally biased region" description="Polar residues" evidence="1">
    <location>
        <begin position="536"/>
        <end position="545"/>
    </location>
</feature>
<evidence type="ECO:0000313" key="2">
    <source>
        <dbReference type="EMBL" id="CAG8599417.1"/>
    </source>
</evidence>
<comment type="caution">
    <text evidence="2">The sequence shown here is derived from an EMBL/GenBank/DDBJ whole genome shotgun (WGS) entry which is preliminary data.</text>
</comment>